<dbReference type="Gene3D" id="3.40.50.1820">
    <property type="entry name" value="alpha/beta hydrolase"/>
    <property type="match status" value="1"/>
</dbReference>
<dbReference type="AlphaFoldDB" id="A0AAN6SRS3"/>
<name>A0AAN6SRS3_9PEZI</name>
<comment type="caution">
    <text evidence="3">The sequence shown here is derived from an EMBL/GenBank/DDBJ whole genome shotgun (WGS) entry which is preliminary data.</text>
</comment>
<keyword evidence="3" id="KW-0378">Hydrolase</keyword>
<feature type="compositionally biased region" description="Polar residues" evidence="1">
    <location>
        <begin position="37"/>
        <end position="50"/>
    </location>
</feature>
<dbReference type="PANTHER" id="PTHR46023:SF6">
    <property type="entry name" value="LIPASE CLASS 3 FAMILY PROTEIN"/>
    <property type="match status" value="1"/>
</dbReference>
<gene>
    <name evidence="3" type="ORF">C8A01DRAFT_15884</name>
</gene>
<dbReference type="Pfam" id="PF01764">
    <property type="entry name" value="Lipase_3"/>
    <property type="match status" value="1"/>
</dbReference>
<keyword evidence="4" id="KW-1185">Reference proteome</keyword>
<dbReference type="InterPro" id="IPR002921">
    <property type="entry name" value="Fungal_lipase-type"/>
</dbReference>
<protein>
    <submittedName>
        <fullName evidence="3">Alpha/Beta hydrolase protein</fullName>
    </submittedName>
</protein>
<dbReference type="PANTHER" id="PTHR46023">
    <property type="entry name" value="LIPASE CLASS 3 PROTEIN-LIKE"/>
    <property type="match status" value="1"/>
</dbReference>
<feature type="compositionally biased region" description="Polar residues" evidence="1">
    <location>
        <begin position="227"/>
        <end position="238"/>
    </location>
</feature>
<feature type="region of interest" description="Disordered" evidence="1">
    <location>
        <begin position="227"/>
        <end position="262"/>
    </location>
</feature>
<feature type="region of interest" description="Disordered" evidence="1">
    <location>
        <begin position="523"/>
        <end position="563"/>
    </location>
</feature>
<evidence type="ECO:0000259" key="2">
    <source>
        <dbReference type="Pfam" id="PF01764"/>
    </source>
</evidence>
<feature type="compositionally biased region" description="Basic residues" evidence="1">
    <location>
        <begin position="248"/>
        <end position="258"/>
    </location>
</feature>
<dbReference type="CDD" id="cd00519">
    <property type="entry name" value="Lipase_3"/>
    <property type="match status" value="1"/>
</dbReference>
<evidence type="ECO:0000313" key="4">
    <source>
        <dbReference type="Proteomes" id="UP001303115"/>
    </source>
</evidence>
<organism evidence="3 4">
    <name type="scientific">Parachaetomium inaequale</name>
    <dbReference type="NCBI Taxonomy" id="2588326"/>
    <lineage>
        <taxon>Eukaryota</taxon>
        <taxon>Fungi</taxon>
        <taxon>Dikarya</taxon>
        <taxon>Ascomycota</taxon>
        <taxon>Pezizomycotina</taxon>
        <taxon>Sordariomycetes</taxon>
        <taxon>Sordariomycetidae</taxon>
        <taxon>Sordariales</taxon>
        <taxon>Chaetomiaceae</taxon>
        <taxon>Parachaetomium</taxon>
    </lineage>
</organism>
<dbReference type="GO" id="GO:0016787">
    <property type="term" value="F:hydrolase activity"/>
    <property type="evidence" value="ECO:0007669"/>
    <property type="project" value="UniProtKB-KW"/>
</dbReference>
<dbReference type="EMBL" id="MU854382">
    <property type="protein sequence ID" value="KAK4040192.1"/>
    <property type="molecule type" value="Genomic_DNA"/>
</dbReference>
<feature type="compositionally biased region" description="Pro residues" evidence="1">
    <location>
        <begin position="27"/>
        <end position="36"/>
    </location>
</feature>
<sequence length="643" mass="69488">MGFFKSKKVKKDSPPPQPKDSRRPAPQHRPPPPSPPTQVSHNWHPSSPYQQPEPFRPAGLLPPPPSRNDGAQPPPYHRHGPYPPIIVNQHHYYLGAPPPSQAPPRSYAASTPLGKLNLGSAVDLAKDVCQGTGQLLDNVLPAWHSYGSQLVSQGNGLVEGLSHRVCQGTCRLMDSVSPAWHSYGGQLVSQSNAVVDEISHRFDNVLTSIDQGGYNGKEHDIFAWQPAQTPTQPTSSGSPVIEKGLPKSSRKSHGKAHPKGQTTAAAAVVSGSFFAKVDHYANSRLPMNLPPLKLYIPTYPLLCLAAQYSERVYEPPTGRAERDAHVDADWRTGTKAMVIKSVPMDSMNTIVFAIRGTATFMDWAVNLDMTPTSPIGFLDDPGNLCHSGFLSVARKMIAPVARRLRQLLEEDPWRASYSLLITGHSAGGAVAALLYSHMLATSKDAESELNVVAGCFKRIHCVTFGTPPVSLVPLTKPDNPQLRKSVFLSFVNEGDPVTRADKAYVKSLLELFAAPTPWRVAATVGSSDGGRKSRKRGKPPSTTTTSTTSSRSKTAGPTWNVPPSTLSCAGRVVVLRSGDPKAARLRGKKTTVEERLHEGVVAQVVTDEQLRGVIWGDPVAHMMRLYAGRVEVLAVGAVTGRGY</sequence>
<dbReference type="GO" id="GO:0006629">
    <property type="term" value="P:lipid metabolic process"/>
    <property type="evidence" value="ECO:0007669"/>
    <property type="project" value="InterPro"/>
</dbReference>
<evidence type="ECO:0000256" key="1">
    <source>
        <dbReference type="SAM" id="MobiDB-lite"/>
    </source>
</evidence>
<dbReference type="Proteomes" id="UP001303115">
    <property type="component" value="Unassembled WGS sequence"/>
</dbReference>
<accession>A0AAN6SRS3</accession>
<feature type="region of interest" description="Disordered" evidence="1">
    <location>
        <begin position="1"/>
        <end position="82"/>
    </location>
</feature>
<reference evidence="4" key="1">
    <citation type="journal article" date="2023" name="Mol. Phylogenet. Evol.">
        <title>Genome-scale phylogeny and comparative genomics of the fungal order Sordariales.</title>
        <authorList>
            <person name="Hensen N."/>
            <person name="Bonometti L."/>
            <person name="Westerberg I."/>
            <person name="Brannstrom I.O."/>
            <person name="Guillou S."/>
            <person name="Cros-Aarteil S."/>
            <person name="Calhoun S."/>
            <person name="Haridas S."/>
            <person name="Kuo A."/>
            <person name="Mondo S."/>
            <person name="Pangilinan J."/>
            <person name="Riley R."/>
            <person name="LaButti K."/>
            <person name="Andreopoulos B."/>
            <person name="Lipzen A."/>
            <person name="Chen C."/>
            <person name="Yan M."/>
            <person name="Daum C."/>
            <person name="Ng V."/>
            <person name="Clum A."/>
            <person name="Steindorff A."/>
            <person name="Ohm R.A."/>
            <person name="Martin F."/>
            <person name="Silar P."/>
            <person name="Natvig D.O."/>
            <person name="Lalanne C."/>
            <person name="Gautier V."/>
            <person name="Ament-Velasquez S.L."/>
            <person name="Kruys A."/>
            <person name="Hutchinson M.I."/>
            <person name="Powell A.J."/>
            <person name="Barry K."/>
            <person name="Miller A.N."/>
            <person name="Grigoriev I.V."/>
            <person name="Debuchy R."/>
            <person name="Gladieux P."/>
            <person name="Hiltunen Thoren M."/>
            <person name="Johannesson H."/>
        </authorList>
    </citation>
    <scope>NUCLEOTIDE SEQUENCE [LARGE SCALE GENOMIC DNA]</scope>
    <source>
        <strain evidence="4">CBS 284.82</strain>
    </source>
</reference>
<proteinExistence type="predicted"/>
<evidence type="ECO:0000313" key="3">
    <source>
        <dbReference type="EMBL" id="KAK4040192.1"/>
    </source>
</evidence>
<feature type="domain" description="Fungal lipase-type" evidence="2">
    <location>
        <begin position="351"/>
        <end position="500"/>
    </location>
</feature>
<feature type="compositionally biased region" description="Basic residues" evidence="1">
    <location>
        <begin position="1"/>
        <end position="10"/>
    </location>
</feature>
<feature type="compositionally biased region" description="Low complexity" evidence="1">
    <location>
        <begin position="541"/>
        <end position="554"/>
    </location>
</feature>
<dbReference type="InterPro" id="IPR029058">
    <property type="entry name" value="AB_hydrolase_fold"/>
</dbReference>
<dbReference type="SUPFAM" id="SSF53474">
    <property type="entry name" value="alpha/beta-Hydrolases"/>
    <property type="match status" value="1"/>
</dbReference>